<dbReference type="FunFam" id="2.130.10.10:FF:000157">
    <property type="entry name" value="WD repeat domain 3"/>
    <property type="match status" value="1"/>
</dbReference>
<dbReference type="OMA" id="MNIPLTC"/>
<evidence type="ECO:0000256" key="6">
    <source>
        <dbReference type="PROSITE-ProRule" id="PRU00221"/>
    </source>
</evidence>
<keyword evidence="3" id="KW-0677">Repeat</keyword>
<comment type="caution">
    <text evidence="9">The sequence shown here is derived from an EMBL/GenBank/DDBJ whole genome shotgun (WGS) entry which is preliminary data.</text>
</comment>
<dbReference type="GO" id="GO:0030515">
    <property type="term" value="F:snoRNA binding"/>
    <property type="evidence" value="ECO:0000318"/>
    <property type="project" value="GO_Central"/>
</dbReference>
<dbReference type="PROSITE" id="PS00678">
    <property type="entry name" value="WD_REPEATS_1"/>
    <property type="match status" value="2"/>
</dbReference>
<feature type="repeat" description="WD" evidence="6">
    <location>
        <begin position="579"/>
        <end position="620"/>
    </location>
</feature>
<dbReference type="InterPro" id="IPR019775">
    <property type="entry name" value="WD40_repeat_CS"/>
</dbReference>
<dbReference type="Pfam" id="PF25172">
    <property type="entry name" value="Beta-prop_WDR3_2nd"/>
    <property type="match status" value="1"/>
</dbReference>
<dbReference type="InterPro" id="IPR051570">
    <property type="entry name" value="TBC1_cilium_biogenesis"/>
</dbReference>
<feature type="repeat" description="WD" evidence="6">
    <location>
        <begin position="403"/>
        <end position="443"/>
    </location>
</feature>
<dbReference type="PRINTS" id="PR00320">
    <property type="entry name" value="GPROTEINBRPT"/>
</dbReference>
<dbReference type="CDD" id="cd00200">
    <property type="entry name" value="WD40"/>
    <property type="match status" value="1"/>
</dbReference>
<dbReference type="GO" id="GO:0030490">
    <property type="term" value="P:maturation of SSU-rRNA"/>
    <property type="evidence" value="ECO:0000318"/>
    <property type="project" value="GO_Central"/>
</dbReference>
<feature type="repeat" description="WD" evidence="6">
    <location>
        <begin position="484"/>
        <end position="525"/>
    </location>
</feature>
<dbReference type="InterPro" id="IPR001680">
    <property type="entry name" value="WD40_rpt"/>
</dbReference>
<dbReference type="PROSITE" id="PS50082">
    <property type="entry name" value="WD_REPEATS_2"/>
    <property type="match status" value="8"/>
</dbReference>
<dbReference type="SUPFAM" id="SSF50978">
    <property type="entry name" value="WD40 repeat-like"/>
    <property type="match status" value="2"/>
</dbReference>
<feature type="repeat" description="WD" evidence="6">
    <location>
        <begin position="663"/>
        <end position="695"/>
    </location>
</feature>
<feature type="compositionally biased region" description="Basic and acidic residues" evidence="7">
    <location>
        <begin position="312"/>
        <end position="331"/>
    </location>
</feature>
<keyword evidence="10" id="KW-1185">Reference proteome</keyword>
<evidence type="ECO:0000313" key="10">
    <source>
        <dbReference type="Proteomes" id="UP000036987"/>
    </source>
</evidence>
<evidence type="ECO:0000259" key="8">
    <source>
        <dbReference type="Pfam" id="PF04003"/>
    </source>
</evidence>
<gene>
    <name evidence="9" type="ORF">ZOSMA_116G00520</name>
</gene>
<dbReference type="SMART" id="SM00320">
    <property type="entry name" value="WD40"/>
    <property type="match status" value="11"/>
</dbReference>
<dbReference type="InterPro" id="IPR015943">
    <property type="entry name" value="WD40/YVTN_repeat-like_dom_sf"/>
</dbReference>
<dbReference type="InterPro" id="IPR020472">
    <property type="entry name" value="WD40_PAC1"/>
</dbReference>
<evidence type="ECO:0000256" key="7">
    <source>
        <dbReference type="SAM" id="MobiDB-lite"/>
    </source>
</evidence>
<feature type="repeat" description="WD" evidence="6">
    <location>
        <begin position="621"/>
        <end position="662"/>
    </location>
</feature>
<feature type="repeat" description="WD" evidence="6">
    <location>
        <begin position="75"/>
        <end position="109"/>
    </location>
</feature>
<feature type="region of interest" description="Disordered" evidence="7">
    <location>
        <begin position="300"/>
        <end position="332"/>
    </location>
</feature>
<feature type="region of interest" description="Disordered" evidence="7">
    <location>
        <begin position="922"/>
        <end position="951"/>
    </location>
</feature>
<accession>A0A0K9Q208</accession>
<dbReference type="GO" id="GO:0032040">
    <property type="term" value="C:small-subunit processome"/>
    <property type="evidence" value="ECO:0000318"/>
    <property type="project" value="GO_Central"/>
</dbReference>
<dbReference type="OrthoDB" id="407922at2759"/>
<dbReference type="InterPro" id="IPR036322">
    <property type="entry name" value="WD40_repeat_dom_sf"/>
</dbReference>
<evidence type="ECO:0000256" key="4">
    <source>
        <dbReference type="ARBA" id="ARBA00023242"/>
    </source>
</evidence>
<dbReference type="Gene3D" id="2.130.10.10">
    <property type="entry name" value="YVTN repeat-like/Quinoprotein amine dehydrogenase"/>
    <property type="match status" value="4"/>
</dbReference>
<dbReference type="GO" id="GO:0034388">
    <property type="term" value="C:Pwp2p-containing subcomplex of 90S preribosome"/>
    <property type="evidence" value="ECO:0000318"/>
    <property type="project" value="GO_Central"/>
</dbReference>
<feature type="repeat" description="WD" evidence="6">
    <location>
        <begin position="110"/>
        <end position="143"/>
    </location>
</feature>
<comment type="similarity">
    <text evidence="5">Belongs to the WD repeat WDR3/UTP12 family.</text>
</comment>
<evidence type="ECO:0000256" key="1">
    <source>
        <dbReference type="ARBA" id="ARBA00004604"/>
    </source>
</evidence>
<dbReference type="Proteomes" id="UP000036987">
    <property type="component" value="Unassembled WGS sequence"/>
</dbReference>
<dbReference type="InterPro" id="IPR007148">
    <property type="entry name" value="SSU_processome_Utp12"/>
</dbReference>
<keyword evidence="2 6" id="KW-0853">WD repeat</keyword>
<dbReference type="EMBL" id="LFYR01000182">
    <property type="protein sequence ID" value="KMZ75326.1"/>
    <property type="molecule type" value="Genomic_DNA"/>
</dbReference>
<feature type="compositionally biased region" description="Basic and acidic residues" evidence="7">
    <location>
        <begin position="942"/>
        <end position="951"/>
    </location>
</feature>
<evidence type="ECO:0000313" key="9">
    <source>
        <dbReference type="EMBL" id="KMZ75326.1"/>
    </source>
</evidence>
<evidence type="ECO:0000256" key="5">
    <source>
        <dbReference type="ARBA" id="ARBA00038229"/>
    </source>
</evidence>
<sequence length="951" mass="105874">MVKSYLRYESGLSFGVIASNDCNISFDNTGTLLLSPALESLGLWNLRQGVCTKFLSPTSDPSIPSSSRRVSSPLITSISASPADSSAATGYADGSIRIWDCSRGACVCTLKTHKGAVTCLRYNKNGSSLASGSNDKDIIVWDVVGEIRIFCLHGHTDQVTDVVFLESANKLVSCSKDKYMKVWDLHTGNCVQTIGGHYTEIWSLDIDVEERHLVTGSSDPELRFYQVGDDHDGDDVANGESVKRGGKRDVLKFFGDIKRQCKERTATVRFNHFGNLFACQAAGKKVEIFTVLDKAESKRKAKRRIHRKEKKLARELSETKTNENDDKKSQEDVASQPIITVSDIFKPLHVLRASTKICSISFSSSTHRNAATIATMALSLNNNTLESYSIQTSTVSKTHAIELPGHRSDIRSLVLSSDDTMLMSTSHNAVKFWNPGTGSCLRTVESKYGLCCSFVPGNQFALIGTKSGALEIVDVGSGNCVEVIEAHSDSIRSITSIPDGSGFITGSADNDVKFWEYQIEQKSNNDSQKMQITNVRTLKMAEDVLVVRVSPDAKYIAVAILDSSVRVFFMDSLKFCLSLYGHKLPVLCMDISSDGDLIITGSADKNLRIWGLDFGDCHKSIFAHDDSVMDVQFVRNTHYVFSVGKDCQIKYWDADKFELLLTLDGHHKEIWCMTISHRGDFIITGAHDRSIRRWDRTDEPFFIEEEKEKRLEEMLESGRENLSGHSFMSKDNLPEEGMVGLVGKMTKETLTAADLIIDSLDMAEEELKRMDQYKEDGKSEIDRNFKPNVMMCGRSPSEHVLHAISSVHPNDIEYTLTSLTFSDALKLFTYLKEWGLNPLKVELVGTISGVLLQIHYNQLISTPAAGPILMVLRDILKTSLKEAKNIRGIGLAAANHTLEMASLRSDAPFHYAKAKLLEIRSKQAKRQQDNDEVREKKRKKISKETPSHDKI</sequence>
<reference evidence="10" key="1">
    <citation type="journal article" date="2016" name="Nature">
        <title>The genome of the seagrass Zostera marina reveals angiosperm adaptation to the sea.</title>
        <authorList>
            <person name="Olsen J.L."/>
            <person name="Rouze P."/>
            <person name="Verhelst B."/>
            <person name="Lin Y.-C."/>
            <person name="Bayer T."/>
            <person name="Collen J."/>
            <person name="Dattolo E."/>
            <person name="De Paoli E."/>
            <person name="Dittami S."/>
            <person name="Maumus F."/>
            <person name="Michel G."/>
            <person name="Kersting A."/>
            <person name="Lauritano C."/>
            <person name="Lohaus R."/>
            <person name="Toepel M."/>
            <person name="Tonon T."/>
            <person name="Vanneste K."/>
            <person name="Amirebrahimi M."/>
            <person name="Brakel J."/>
            <person name="Bostroem C."/>
            <person name="Chovatia M."/>
            <person name="Grimwood J."/>
            <person name="Jenkins J.W."/>
            <person name="Jueterbock A."/>
            <person name="Mraz A."/>
            <person name="Stam W.T."/>
            <person name="Tice H."/>
            <person name="Bornberg-Bauer E."/>
            <person name="Green P.J."/>
            <person name="Pearson G.A."/>
            <person name="Procaccini G."/>
            <person name="Duarte C.M."/>
            <person name="Schmutz J."/>
            <person name="Reusch T.B.H."/>
            <person name="Van de Peer Y."/>
        </authorList>
    </citation>
    <scope>NUCLEOTIDE SEQUENCE [LARGE SCALE GENOMIC DNA]</scope>
    <source>
        <strain evidence="10">cv. Finnish</strain>
    </source>
</reference>
<feature type="compositionally biased region" description="Basic and acidic residues" evidence="7">
    <location>
        <begin position="922"/>
        <end position="935"/>
    </location>
</feature>
<protein>
    <submittedName>
        <fullName evidence="9">Putative WD-repeat protein</fullName>
    </submittedName>
</protein>
<feature type="domain" description="Small-subunit processome Utp12" evidence="8">
    <location>
        <begin position="797"/>
        <end position="888"/>
    </location>
</feature>
<feature type="repeat" description="WD" evidence="6">
    <location>
        <begin position="152"/>
        <end position="193"/>
    </location>
</feature>
<dbReference type="PANTHER" id="PTHR19853">
    <property type="entry name" value="WD REPEAT CONTAINING PROTEIN 3 WDR3"/>
    <property type="match status" value="1"/>
</dbReference>
<organism evidence="9 10">
    <name type="scientific">Zostera marina</name>
    <name type="common">Eelgrass</name>
    <dbReference type="NCBI Taxonomy" id="29655"/>
    <lineage>
        <taxon>Eukaryota</taxon>
        <taxon>Viridiplantae</taxon>
        <taxon>Streptophyta</taxon>
        <taxon>Embryophyta</taxon>
        <taxon>Tracheophyta</taxon>
        <taxon>Spermatophyta</taxon>
        <taxon>Magnoliopsida</taxon>
        <taxon>Liliopsida</taxon>
        <taxon>Zosteraceae</taxon>
        <taxon>Zostera</taxon>
    </lineage>
</organism>
<dbReference type="PROSITE" id="PS50294">
    <property type="entry name" value="WD_REPEATS_REGION"/>
    <property type="match status" value="6"/>
</dbReference>
<dbReference type="PANTHER" id="PTHR19853:SF0">
    <property type="entry name" value="WD REPEAT-CONTAINING PROTEIN 3"/>
    <property type="match status" value="1"/>
</dbReference>
<dbReference type="FunFam" id="2.130.10.10:FF:000178">
    <property type="entry name" value="WD repeat domain 3"/>
    <property type="match status" value="1"/>
</dbReference>
<comment type="subcellular location">
    <subcellularLocation>
        <location evidence="1">Nucleus</location>
        <location evidence="1">Nucleolus</location>
    </subcellularLocation>
</comment>
<dbReference type="GO" id="GO:0016020">
    <property type="term" value="C:membrane"/>
    <property type="evidence" value="ECO:0007669"/>
    <property type="project" value="UniProtKB-SubCell"/>
</dbReference>
<dbReference type="AlphaFoldDB" id="A0A0K9Q208"/>
<keyword evidence="4" id="KW-0539">Nucleus</keyword>
<dbReference type="Pfam" id="PF25173">
    <property type="entry name" value="Beta-prop_WDR3_1st"/>
    <property type="match status" value="1"/>
</dbReference>
<evidence type="ECO:0000256" key="3">
    <source>
        <dbReference type="ARBA" id="ARBA00022737"/>
    </source>
</evidence>
<feature type="compositionally biased region" description="Basic residues" evidence="7">
    <location>
        <begin position="300"/>
        <end position="311"/>
    </location>
</feature>
<evidence type="ECO:0000256" key="2">
    <source>
        <dbReference type="ARBA" id="ARBA00022574"/>
    </source>
</evidence>
<dbReference type="STRING" id="29655.A0A0K9Q208"/>
<proteinExistence type="inferred from homology"/>
<name>A0A0K9Q208_ZOSMR</name>
<dbReference type="Pfam" id="PF04003">
    <property type="entry name" value="Utp12"/>
    <property type="match status" value="1"/>
</dbReference>